<proteinExistence type="predicted"/>
<comment type="caution">
    <text evidence="1">The sequence shown here is derived from an EMBL/GenBank/DDBJ whole genome shotgun (WGS) entry which is preliminary data.</text>
</comment>
<accession>A0ABR1PWR9</accession>
<reference evidence="1 2" key="1">
    <citation type="submission" date="2023-01" db="EMBL/GenBank/DDBJ databases">
        <title>Analysis of 21 Apiospora genomes using comparative genomics revels a genus with tremendous synthesis potential of carbohydrate active enzymes and secondary metabolites.</title>
        <authorList>
            <person name="Sorensen T."/>
        </authorList>
    </citation>
    <scope>NUCLEOTIDE SEQUENCE [LARGE SCALE GENOMIC DNA]</scope>
    <source>
        <strain evidence="1 2">CBS 24483</strain>
    </source>
</reference>
<dbReference type="Proteomes" id="UP001391051">
    <property type="component" value="Unassembled WGS sequence"/>
</dbReference>
<dbReference type="Gene3D" id="1.25.40.20">
    <property type="entry name" value="Ankyrin repeat-containing domain"/>
    <property type="match status" value="1"/>
</dbReference>
<dbReference type="InterPro" id="IPR036770">
    <property type="entry name" value="Ankyrin_rpt-contain_sf"/>
</dbReference>
<dbReference type="SUPFAM" id="SSF140860">
    <property type="entry name" value="Pseudo ankyrin repeat-like"/>
    <property type="match status" value="1"/>
</dbReference>
<name>A0ABR1PWR9_9PEZI</name>
<dbReference type="GeneID" id="92083125"/>
<dbReference type="EMBL" id="JAQQWE010000009">
    <property type="protein sequence ID" value="KAK7941454.1"/>
    <property type="molecule type" value="Genomic_DNA"/>
</dbReference>
<dbReference type="RefSeq" id="XP_066694206.1">
    <property type="nucleotide sequence ID" value="XM_066850063.1"/>
</dbReference>
<evidence type="ECO:0000313" key="2">
    <source>
        <dbReference type="Proteomes" id="UP001391051"/>
    </source>
</evidence>
<protein>
    <submittedName>
        <fullName evidence="1">Uncharacterized protein</fullName>
    </submittedName>
</protein>
<keyword evidence="2" id="KW-1185">Reference proteome</keyword>
<evidence type="ECO:0000313" key="1">
    <source>
        <dbReference type="EMBL" id="KAK7941454.1"/>
    </source>
</evidence>
<gene>
    <name evidence="1" type="ORF">PG986_013841</name>
</gene>
<sequence length="166" mass="18799">MLYDALLARSIDRYTIAKLLLDLDTDHAVDHAELSYLEAALRSTANFDLSMGSSSISEWRVEQKQSLRILQDLRGLGAQVPSNPQRLLLIAIAQISNLHLERALGQPRLAEWLIEQRVDINRGTYRKRGALWNACASNASESFIRLLIKKGLRWNPLQQHQPTAQS</sequence>
<organism evidence="1 2">
    <name type="scientific">Apiospora aurea</name>
    <dbReference type="NCBI Taxonomy" id="335848"/>
    <lineage>
        <taxon>Eukaryota</taxon>
        <taxon>Fungi</taxon>
        <taxon>Dikarya</taxon>
        <taxon>Ascomycota</taxon>
        <taxon>Pezizomycotina</taxon>
        <taxon>Sordariomycetes</taxon>
        <taxon>Xylariomycetidae</taxon>
        <taxon>Amphisphaeriales</taxon>
        <taxon>Apiosporaceae</taxon>
        <taxon>Apiospora</taxon>
    </lineage>
</organism>